<feature type="compositionally biased region" description="Basic and acidic residues" evidence="4">
    <location>
        <begin position="593"/>
        <end position="606"/>
    </location>
</feature>
<feature type="region of interest" description="Disordered" evidence="4">
    <location>
        <begin position="578"/>
        <end position="628"/>
    </location>
</feature>
<dbReference type="AlphaFoldDB" id="A0A9N8ZYE8"/>
<evidence type="ECO:0000256" key="1">
    <source>
        <dbReference type="ARBA" id="ARBA00022737"/>
    </source>
</evidence>
<dbReference type="SUPFAM" id="SSF48452">
    <property type="entry name" value="TPR-like"/>
    <property type="match status" value="2"/>
</dbReference>
<sequence>MIVLKTHVRLALHRRHGFEERQMLEGEIGEASKDTDCDSAISHSTPMFTEEIISSSDQDTKESADGEHPADEQRAIQLISGLKGTLPNPISLLKIKAIIEDPKSNLSEGVLTQALIVLTDNIRYKKLTTKSAFICELHLRTIVSVLETIRKMQETLGNLSPLWFDLLNRLFVSPQLSIFKLFQRRRLVSTHFSKHHFYNIQLLVDYAHQIIYCLAKRKCQNSASGSLARGIANVLDYGNFPGLFPNAGYNTEIKHLWDALSVKYAKENKVTKWYLTVGRLREMHSSLMTWQMGDGMKRNPPTLQKYAELQLIEILWLYSDINSICSSSSSPSYTPAKAQPHRPGRLTRKRSLKSRDVITVNVLDIALSLVRSSDEIVSLACCYLIAIEVLKKSGCDYVVFKALEVLSTLEKRDGLTFASIGEGLAQISPVLGRMSDRKRQLISKSVRKRRKMHSKLMPLTPLTVRPASSSQIPPPSLPPRQLTRTLLELISSELTCPVNLEFTGDWCVLACGHAISSAALENWRESKRASFDPVTCHLCRREVKEDDVSDFRLHAVYKGVCRMLGECENLGDSSNVDSIESTNGTSYDNENDNSGKDKSSGHEAISDAKINPGNTQTRIKKSKHPAQRNGIRSFKNRCYAEAAKCFTQVLQYYPTSYTALCDRANAYKSIPEYQKAISDATTAIRLNPLKPRAWRLRGYIEGLRDHYTTAFIELGIALQLDPNNAIALIGRGNLFRWLDQYEQAMVDLNKGLEFEPDNPFGLEFRGDVYRLLERFEEALEDLNRALELREPHDRTFALASRGAAYFRLERFDEALSDLNSALSLDPMDDFARVTRVKVYMAMNRQDEARKELERLYEDGSASRQ</sequence>
<dbReference type="SMART" id="SM00028">
    <property type="entry name" value="TPR"/>
    <property type="match status" value="5"/>
</dbReference>
<dbReference type="InterPro" id="IPR019734">
    <property type="entry name" value="TPR_rpt"/>
</dbReference>
<dbReference type="OrthoDB" id="1926212at2759"/>
<dbReference type="PROSITE" id="PS50005">
    <property type="entry name" value="TPR"/>
    <property type="match status" value="3"/>
</dbReference>
<keyword evidence="2 3" id="KW-0802">TPR repeat</keyword>
<reference evidence="5" key="1">
    <citation type="submission" date="2021-06" db="EMBL/GenBank/DDBJ databases">
        <authorList>
            <person name="Kallberg Y."/>
            <person name="Tangrot J."/>
            <person name="Rosling A."/>
        </authorList>
    </citation>
    <scope>NUCLEOTIDE SEQUENCE</scope>
    <source>
        <strain evidence="5">BR232B</strain>
    </source>
</reference>
<feature type="repeat" description="TPR" evidence="3">
    <location>
        <begin position="725"/>
        <end position="758"/>
    </location>
</feature>
<feature type="region of interest" description="Disordered" evidence="4">
    <location>
        <begin position="327"/>
        <end position="346"/>
    </location>
</feature>
<dbReference type="PROSITE" id="PS50293">
    <property type="entry name" value="TPR_REGION"/>
    <property type="match status" value="1"/>
</dbReference>
<feature type="compositionally biased region" description="Polar residues" evidence="4">
    <location>
        <begin position="578"/>
        <end position="588"/>
    </location>
</feature>
<evidence type="ECO:0000256" key="3">
    <source>
        <dbReference type="PROSITE-ProRule" id="PRU00339"/>
    </source>
</evidence>
<dbReference type="Proteomes" id="UP000789739">
    <property type="component" value="Unassembled WGS sequence"/>
</dbReference>
<dbReference type="SUPFAM" id="SSF57850">
    <property type="entry name" value="RING/U-box"/>
    <property type="match status" value="1"/>
</dbReference>
<dbReference type="InterPro" id="IPR011990">
    <property type="entry name" value="TPR-like_helical_dom_sf"/>
</dbReference>
<dbReference type="InterPro" id="IPR050498">
    <property type="entry name" value="Ycf3"/>
</dbReference>
<dbReference type="Gene3D" id="3.30.40.10">
    <property type="entry name" value="Zinc/RING finger domain, C3HC4 (zinc finger)"/>
    <property type="match status" value="1"/>
</dbReference>
<comment type="caution">
    <text evidence="5">The sequence shown here is derived from an EMBL/GenBank/DDBJ whole genome shotgun (WGS) entry which is preliminary data.</text>
</comment>
<dbReference type="PANTHER" id="PTHR44858">
    <property type="entry name" value="TETRATRICOPEPTIDE REPEAT PROTEIN 6"/>
    <property type="match status" value="1"/>
</dbReference>
<dbReference type="EMBL" id="CAJVPI010000267">
    <property type="protein sequence ID" value="CAG8510860.1"/>
    <property type="molecule type" value="Genomic_DNA"/>
</dbReference>
<proteinExistence type="predicted"/>
<feature type="repeat" description="TPR" evidence="3">
    <location>
        <begin position="759"/>
        <end position="792"/>
    </location>
</feature>
<evidence type="ECO:0000256" key="4">
    <source>
        <dbReference type="SAM" id="MobiDB-lite"/>
    </source>
</evidence>
<dbReference type="Gene3D" id="1.25.40.10">
    <property type="entry name" value="Tetratricopeptide repeat domain"/>
    <property type="match status" value="3"/>
</dbReference>
<keyword evidence="6" id="KW-1185">Reference proteome</keyword>
<feature type="repeat" description="TPR" evidence="3">
    <location>
        <begin position="795"/>
        <end position="828"/>
    </location>
</feature>
<dbReference type="InterPro" id="IPR013083">
    <property type="entry name" value="Znf_RING/FYVE/PHD"/>
</dbReference>
<accession>A0A9N8ZYE8</accession>
<dbReference type="Pfam" id="PF13424">
    <property type="entry name" value="TPR_12"/>
    <property type="match status" value="1"/>
</dbReference>
<evidence type="ECO:0000256" key="2">
    <source>
        <dbReference type="ARBA" id="ARBA00022803"/>
    </source>
</evidence>
<evidence type="ECO:0000313" key="5">
    <source>
        <dbReference type="EMBL" id="CAG8510860.1"/>
    </source>
</evidence>
<name>A0A9N8ZYE8_9GLOM</name>
<organism evidence="5 6">
    <name type="scientific">Paraglomus brasilianum</name>
    <dbReference type="NCBI Taxonomy" id="144538"/>
    <lineage>
        <taxon>Eukaryota</taxon>
        <taxon>Fungi</taxon>
        <taxon>Fungi incertae sedis</taxon>
        <taxon>Mucoromycota</taxon>
        <taxon>Glomeromycotina</taxon>
        <taxon>Glomeromycetes</taxon>
        <taxon>Paraglomerales</taxon>
        <taxon>Paraglomeraceae</taxon>
        <taxon>Paraglomus</taxon>
    </lineage>
</organism>
<keyword evidence="1" id="KW-0677">Repeat</keyword>
<dbReference type="GO" id="GO:0046813">
    <property type="term" value="P:receptor-mediated virion attachment to host cell"/>
    <property type="evidence" value="ECO:0007669"/>
    <property type="project" value="TreeGrafter"/>
</dbReference>
<protein>
    <submittedName>
        <fullName evidence="5">11507_t:CDS:1</fullName>
    </submittedName>
</protein>
<evidence type="ECO:0000313" key="6">
    <source>
        <dbReference type="Proteomes" id="UP000789739"/>
    </source>
</evidence>
<dbReference type="PANTHER" id="PTHR44858:SF1">
    <property type="entry name" value="UDP-N-ACETYLGLUCOSAMINE--PEPTIDE N-ACETYLGLUCOSAMINYLTRANSFERASE SPINDLY-RELATED"/>
    <property type="match status" value="1"/>
</dbReference>
<gene>
    <name evidence="5" type="ORF">PBRASI_LOCUS3104</name>
</gene>